<reference evidence="2" key="1">
    <citation type="submission" date="2016-11" db="UniProtKB">
        <authorList>
            <consortium name="WormBaseParasite"/>
        </authorList>
    </citation>
    <scope>IDENTIFICATION</scope>
</reference>
<organism evidence="1 2">
    <name type="scientific">Steinernema glaseri</name>
    <dbReference type="NCBI Taxonomy" id="37863"/>
    <lineage>
        <taxon>Eukaryota</taxon>
        <taxon>Metazoa</taxon>
        <taxon>Ecdysozoa</taxon>
        <taxon>Nematoda</taxon>
        <taxon>Chromadorea</taxon>
        <taxon>Rhabditida</taxon>
        <taxon>Tylenchina</taxon>
        <taxon>Panagrolaimomorpha</taxon>
        <taxon>Strongyloidoidea</taxon>
        <taxon>Steinernematidae</taxon>
        <taxon>Steinernema</taxon>
    </lineage>
</organism>
<dbReference type="Proteomes" id="UP000095287">
    <property type="component" value="Unplaced"/>
</dbReference>
<dbReference type="AlphaFoldDB" id="A0A1I7YR32"/>
<evidence type="ECO:0000313" key="1">
    <source>
        <dbReference type="Proteomes" id="UP000095287"/>
    </source>
</evidence>
<sequence length="112" mass="12792">MKNLHCLQKECAPSDLILGLVILGLGWNRQCLAITYAYKKCVPDDCSLAFPDSFFRRKDKFPRSKHRFFLGVRFRFLIYLARSGSDDRRVMEVGTSFASLALACKSAAYFVL</sequence>
<protein>
    <submittedName>
        <fullName evidence="2">Secreted protein</fullName>
    </submittedName>
</protein>
<accession>A0A1I7YR32</accession>
<evidence type="ECO:0000313" key="2">
    <source>
        <dbReference type="WBParaSite" id="L893_g18845.t1"/>
    </source>
</evidence>
<name>A0A1I7YR32_9BILA</name>
<keyword evidence="1" id="KW-1185">Reference proteome</keyword>
<proteinExistence type="predicted"/>
<dbReference type="WBParaSite" id="L893_g18845.t1">
    <property type="protein sequence ID" value="L893_g18845.t1"/>
    <property type="gene ID" value="L893_g18845"/>
</dbReference>